<name>A0A4Y1ZAV4_9BACL</name>
<organism evidence="1 2">
    <name type="scientific">Sporolactobacillus inulinus</name>
    <dbReference type="NCBI Taxonomy" id="2078"/>
    <lineage>
        <taxon>Bacteria</taxon>
        <taxon>Bacillati</taxon>
        <taxon>Bacillota</taxon>
        <taxon>Bacilli</taxon>
        <taxon>Bacillales</taxon>
        <taxon>Sporolactobacillaceae</taxon>
        <taxon>Sporolactobacillus</taxon>
    </lineage>
</organism>
<accession>A0A4Y1ZAV4</accession>
<dbReference type="AlphaFoldDB" id="A0A4Y1ZAV4"/>
<dbReference type="EMBL" id="BEXB01000009">
    <property type="protein sequence ID" value="GAY75888.1"/>
    <property type="molecule type" value="Genomic_DNA"/>
</dbReference>
<comment type="caution">
    <text evidence="1">The sequence shown here is derived from an EMBL/GenBank/DDBJ whole genome shotgun (WGS) entry which is preliminary data.</text>
</comment>
<gene>
    <name evidence="1" type="ORF">NBRC111894_1442</name>
</gene>
<evidence type="ECO:0000313" key="1">
    <source>
        <dbReference type="EMBL" id="GAY75888.1"/>
    </source>
</evidence>
<dbReference type="Proteomes" id="UP000319716">
    <property type="component" value="Unassembled WGS sequence"/>
</dbReference>
<sequence>MSEYPIVPLYQSGHTWVEKPYVKDLSFPSYGPEIDFARAYITQH</sequence>
<protein>
    <submittedName>
        <fullName evidence="1">Oligopeptide ABC transporter, periplasmic oligopeptide-binding protein OppA</fullName>
    </submittedName>
</protein>
<evidence type="ECO:0000313" key="2">
    <source>
        <dbReference type="Proteomes" id="UP000319716"/>
    </source>
</evidence>
<proteinExistence type="predicted"/>
<reference evidence="1 2" key="1">
    <citation type="submission" date="2017-11" db="EMBL/GenBank/DDBJ databases">
        <title>Draft Genome Sequence of Sporolactobacillus inulinus NBRC 111894 Isolated from Koso, a Japanese Sugar-Vegetable Fermented Beverage.</title>
        <authorList>
            <person name="Chiou T.Y."/>
            <person name="Oshima K."/>
            <person name="Suda W."/>
            <person name="Hattori M."/>
            <person name="Takahashi T."/>
        </authorList>
    </citation>
    <scope>NUCLEOTIDE SEQUENCE [LARGE SCALE GENOMIC DNA]</scope>
    <source>
        <strain evidence="1 2">NBRC111894</strain>
    </source>
</reference>